<feature type="repeat" description="TPR" evidence="7">
    <location>
        <begin position="243"/>
        <end position="276"/>
    </location>
</feature>
<dbReference type="SUPFAM" id="SSF47384">
    <property type="entry name" value="Homodimeric domain of signal transducing histidine kinase"/>
    <property type="match status" value="1"/>
</dbReference>
<reference evidence="11 12" key="1">
    <citation type="submission" date="2018-09" db="EMBL/GenBank/DDBJ databases">
        <title>Genomic Encyclopedia of Archaeal and Bacterial Type Strains, Phase II (KMG-II): from individual species to whole genera.</title>
        <authorList>
            <person name="Goeker M."/>
        </authorList>
    </citation>
    <scope>NUCLEOTIDE SEQUENCE [LARGE SCALE GENOMIC DNA]</scope>
    <source>
        <strain evidence="11 12">DSM 27148</strain>
    </source>
</reference>
<dbReference type="Proteomes" id="UP000283387">
    <property type="component" value="Unassembled WGS sequence"/>
</dbReference>
<dbReference type="SUPFAM" id="SSF48452">
    <property type="entry name" value="TPR-like"/>
    <property type="match status" value="2"/>
</dbReference>
<dbReference type="Gene3D" id="1.10.287.130">
    <property type="match status" value="1"/>
</dbReference>
<dbReference type="InterPro" id="IPR004358">
    <property type="entry name" value="Sig_transdc_His_kin-like_C"/>
</dbReference>
<dbReference type="PRINTS" id="PR00344">
    <property type="entry name" value="BCTRLSENSOR"/>
</dbReference>
<keyword evidence="12" id="KW-1185">Reference proteome</keyword>
<keyword evidence="6" id="KW-0902">Two-component regulatory system</keyword>
<dbReference type="PANTHER" id="PTHR43711">
    <property type="entry name" value="TWO-COMPONENT HISTIDINE KINASE"/>
    <property type="match status" value="1"/>
</dbReference>
<name>A0A419VWZ1_9BACT</name>
<dbReference type="CDD" id="cd00075">
    <property type="entry name" value="HATPase"/>
    <property type="match status" value="1"/>
</dbReference>
<evidence type="ECO:0000313" key="12">
    <source>
        <dbReference type="Proteomes" id="UP000283387"/>
    </source>
</evidence>
<feature type="transmembrane region" description="Helical" evidence="8">
    <location>
        <begin position="444"/>
        <end position="464"/>
    </location>
</feature>
<dbReference type="OrthoDB" id="1116352at2"/>
<keyword evidence="8" id="KW-1133">Transmembrane helix</keyword>
<dbReference type="InterPro" id="IPR019734">
    <property type="entry name" value="TPR_rpt"/>
</dbReference>
<dbReference type="SMART" id="SM00387">
    <property type="entry name" value="HATPase_c"/>
    <property type="match status" value="1"/>
</dbReference>
<feature type="repeat" description="TPR" evidence="7">
    <location>
        <begin position="203"/>
        <end position="236"/>
    </location>
</feature>
<dbReference type="PROSITE" id="PS50109">
    <property type="entry name" value="HIS_KIN"/>
    <property type="match status" value="1"/>
</dbReference>
<dbReference type="Pfam" id="PF02518">
    <property type="entry name" value="HATPase_c"/>
    <property type="match status" value="1"/>
</dbReference>
<evidence type="ECO:0000256" key="7">
    <source>
        <dbReference type="PROSITE-ProRule" id="PRU00339"/>
    </source>
</evidence>
<evidence type="ECO:0000256" key="3">
    <source>
        <dbReference type="ARBA" id="ARBA00022553"/>
    </source>
</evidence>
<evidence type="ECO:0000256" key="5">
    <source>
        <dbReference type="ARBA" id="ARBA00022777"/>
    </source>
</evidence>
<feature type="domain" description="Histidine kinase" evidence="10">
    <location>
        <begin position="501"/>
        <end position="719"/>
    </location>
</feature>
<keyword evidence="5" id="KW-0418">Kinase</keyword>
<dbReference type="PANTHER" id="PTHR43711:SF31">
    <property type="entry name" value="HISTIDINE KINASE"/>
    <property type="match status" value="1"/>
</dbReference>
<evidence type="ECO:0000313" key="11">
    <source>
        <dbReference type="EMBL" id="RKD87755.1"/>
    </source>
</evidence>
<keyword evidence="3" id="KW-0597">Phosphoprotein</keyword>
<dbReference type="SUPFAM" id="SSF55874">
    <property type="entry name" value="ATPase domain of HSP90 chaperone/DNA topoisomerase II/histidine kinase"/>
    <property type="match status" value="1"/>
</dbReference>
<dbReference type="RefSeq" id="WP_120274781.1">
    <property type="nucleotide sequence ID" value="NZ_RAPN01000003.1"/>
</dbReference>
<dbReference type="InterPro" id="IPR036097">
    <property type="entry name" value="HisK_dim/P_sf"/>
</dbReference>
<keyword evidence="8" id="KW-0812">Transmembrane</keyword>
<evidence type="ECO:0000256" key="4">
    <source>
        <dbReference type="ARBA" id="ARBA00022679"/>
    </source>
</evidence>
<dbReference type="GO" id="GO:0000155">
    <property type="term" value="F:phosphorelay sensor kinase activity"/>
    <property type="evidence" value="ECO:0007669"/>
    <property type="project" value="InterPro"/>
</dbReference>
<dbReference type="InterPro" id="IPR005467">
    <property type="entry name" value="His_kinase_dom"/>
</dbReference>
<evidence type="ECO:0000256" key="9">
    <source>
        <dbReference type="SAM" id="SignalP"/>
    </source>
</evidence>
<accession>A0A419VWZ1</accession>
<organism evidence="11 12">
    <name type="scientific">Mangrovibacterium diazotrophicum</name>
    <dbReference type="NCBI Taxonomy" id="1261403"/>
    <lineage>
        <taxon>Bacteria</taxon>
        <taxon>Pseudomonadati</taxon>
        <taxon>Bacteroidota</taxon>
        <taxon>Bacteroidia</taxon>
        <taxon>Marinilabiliales</taxon>
        <taxon>Prolixibacteraceae</taxon>
        <taxon>Mangrovibacterium</taxon>
    </lineage>
</organism>
<dbReference type="InterPro" id="IPR011990">
    <property type="entry name" value="TPR-like_helical_dom_sf"/>
</dbReference>
<evidence type="ECO:0000256" key="2">
    <source>
        <dbReference type="ARBA" id="ARBA00012438"/>
    </source>
</evidence>
<keyword evidence="4" id="KW-0808">Transferase</keyword>
<evidence type="ECO:0000256" key="6">
    <source>
        <dbReference type="ARBA" id="ARBA00023012"/>
    </source>
</evidence>
<comment type="catalytic activity">
    <reaction evidence="1">
        <text>ATP + protein L-histidine = ADP + protein N-phospho-L-histidine.</text>
        <dbReference type="EC" id="2.7.13.3"/>
    </reaction>
</comment>
<dbReference type="PROSITE" id="PS50005">
    <property type="entry name" value="TPR"/>
    <property type="match status" value="2"/>
</dbReference>
<dbReference type="InterPro" id="IPR003594">
    <property type="entry name" value="HATPase_dom"/>
</dbReference>
<keyword evidence="9" id="KW-0732">Signal</keyword>
<dbReference type="AlphaFoldDB" id="A0A419VWZ1"/>
<dbReference type="EC" id="2.7.13.3" evidence="2"/>
<dbReference type="FunFam" id="3.30.565.10:FF:000006">
    <property type="entry name" value="Sensor histidine kinase WalK"/>
    <property type="match status" value="1"/>
</dbReference>
<proteinExistence type="predicted"/>
<dbReference type="EMBL" id="RAPN01000003">
    <property type="protein sequence ID" value="RKD87755.1"/>
    <property type="molecule type" value="Genomic_DNA"/>
</dbReference>
<dbReference type="Pfam" id="PF13424">
    <property type="entry name" value="TPR_12"/>
    <property type="match status" value="2"/>
</dbReference>
<dbReference type="Gene3D" id="1.25.40.10">
    <property type="entry name" value="Tetratricopeptide repeat domain"/>
    <property type="match status" value="2"/>
</dbReference>
<keyword evidence="7" id="KW-0802">TPR repeat</keyword>
<dbReference type="SMART" id="SM00028">
    <property type="entry name" value="TPR"/>
    <property type="match status" value="5"/>
</dbReference>
<comment type="caution">
    <text evidence="11">The sequence shown here is derived from an EMBL/GenBank/DDBJ whole genome shotgun (WGS) entry which is preliminary data.</text>
</comment>
<feature type="chain" id="PRO_5019014546" description="histidine kinase" evidence="9">
    <location>
        <begin position="27"/>
        <end position="722"/>
    </location>
</feature>
<evidence type="ECO:0000259" key="10">
    <source>
        <dbReference type="PROSITE" id="PS50109"/>
    </source>
</evidence>
<feature type="signal peptide" evidence="9">
    <location>
        <begin position="1"/>
        <end position="26"/>
    </location>
</feature>
<evidence type="ECO:0000256" key="8">
    <source>
        <dbReference type="SAM" id="Phobius"/>
    </source>
</evidence>
<keyword evidence="8" id="KW-0472">Membrane</keyword>
<dbReference type="CDD" id="cd00082">
    <property type="entry name" value="HisKA"/>
    <property type="match status" value="1"/>
</dbReference>
<sequence>MKRNLKKLVCLVVFTFCALTNFSQTAKIDSLSALLPRAKGGELVNLYLELSKEYAFVDPSKIIYYANLALPITLENKNEEQECQCYLRLAAGHIFSGNFEEGRDFSQKGIDLALKIGDEEALVIGMNTMASYQMNLGNYSEALDLFLRSLLKAQDLGLDERVASIKLNIGTVLTTKGDRVTGLRYLLDALSYYEDHKDPKIEARIMNNIAVNYHYWKDYDRALEFYQKTLEIDKKLTDYIGQTIVMNNIGEIYKDKEEYDEAIPYYQEVIELADSIDMGDYYKAYGWIGLAEVYLRKEEYQQSNYYIGLALSIFEEIKMQEGIATANWLLAQISLNLNYLGQALRQINVCKEIASTCGIIDLEQEAYLIESKIRAKSGDYKGAYENLKHYTLITDTLYSQERTNSFSQARSEMDMTQKQNEIELLQKDNQIKDLRIRKQKSNTLILSVGVMSLFIVFLIMLSYIKSRKRANDLLTEKNRKIGLQHKELLKVNETKDKFMSIIGHDLRNPIGAFKDVIGQLSDFPEMFTDELRQQIINELRDEAESTYFLLDNLLSWAKSQKDAVSYKPERLDIPALVKNNIQLNFRASESKLIRVTSDLQGDLQVYADHNMVNLIFRNLISNAIKFTENGGLVQIIGKEQGDKILISIKDTGVGIEEADVPKIFNPNAHVSTYGTNHEKGSGLGLLLCKEFVETNGGTIRVESKKGQGTTFSFTLKKYSDTI</sequence>
<dbReference type="Gene3D" id="3.30.565.10">
    <property type="entry name" value="Histidine kinase-like ATPase, C-terminal domain"/>
    <property type="match status" value="1"/>
</dbReference>
<dbReference type="InterPro" id="IPR003661">
    <property type="entry name" value="HisK_dim/P_dom"/>
</dbReference>
<dbReference type="InterPro" id="IPR050736">
    <property type="entry name" value="Sensor_HK_Regulatory"/>
</dbReference>
<protein>
    <recommendedName>
        <fullName evidence="2">histidine kinase</fullName>
        <ecNumber evidence="2">2.7.13.3</ecNumber>
    </recommendedName>
</protein>
<evidence type="ECO:0000256" key="1">
    <source>
        <dbReference type="ARBA" id="ARBA00000085"/>
    </source>
</evidence>
<dbReference type="InterPro" id="IPR036890">
    <property type="entry name" value="HATPase_C_sf"/>
</dbReference>
<gene>
    <name evidence="11" type="ORF">BC643_3762</name>
</gene>